<dbReference type="Gene3D" id="3.10.50.40">
    <property type="match status" value="1"/>
</dbReference>
<dbReference type="EMBL" id="CAXAMM010018947">
    <property type="protein sequence ID" value="CAK9044681.1"/>
    <property type="molecule type" value="Genomic_DNA"/>
</dbReference>
<reference evidence="3 4" key="1">
    <citation type="submission" date="2024-02" db="EMBL/GenBank/DDBJ databases">
        <authorList>
            <person name="Chen Y."/>
            <person name="Shah S."/>
            <person name="Dougan E. K."/>
            <person name="Thang M."/>
            <person name="Chan C."/>
        </authorList>
    </citation>
    <scope>NUCLEOTIDE SEQUENCE [LARGE SCALE GENOMIC DNA]</scope>
</reference>
<dbReference type="Pfam" id="PF00254">
    <property type="entry name" value="FKBP_C"/>
    <property type="match status" value="1"/>
</dbReference>
<organism evidence="3 4">
    <name type="scientific">Durusdinium trenchii</name>
    <dbReference type="NCBI Taxonomy" id="1381693"/>
    <lineage>
        <taxon>Eukaryota</taxon>
        <taxon>Sar</taxon>
        <taxon>Alveolata</taxon>
        <taxon>Dinophyceae</taxon>
        <taxon>Suessiales</taxon>
        <taxon>Symbiodiniaceae</taxon>
        <taxon>Durusdinium</taxon>
    </lineage>
</organism>
<dbReference type="InterPro" id="IPR001179">
    <property type="entry name" value="PPIase_FKBP_dom"/>
</dbReference>
<evidence type="ECO:0000313" key="4">
    <source>
        <dbReference type="Proteomes" id="UP001642464"/>
    </source>
</evidence>
<gene>
    <name evidence="3" type="ORF">SCF082_LOCUS25352</name>
</gene>
<proteinExistence type="predicted"/>
<comment type="caution">
    <text evidence="3">The sequence shown here is derived from an EMBL/GenBank/DDBJ whole genome shotgun (WGS) entry which is preliminary data.</text>
</comment>
<accession>A0ABP0LZM3</accession>
<dbReference type="SUPFAM" id="SSF54534">
    <property type="entry name" value="FKBP-like"/>
    <property type="match status" value="1"/>
</dbReference>
<feature type="domain" description="PPIase FKBP-type" evidence="2">
    <location>
        <begin position="61"/>
        <end position="127"/>
    </location>
</feature>
<keyword evidence="4" id="KW-1185">Reference proteome</keyword>
<name>A0ABP0LZM3_9DINO</name>
<dbReference type="InterPro" id="IPR046357">
    <property type="entry name" value="PPIase_dom_sf"/>
</dbReference>
<evidence type="ECO:0000313" key="3">
    <source>
        <dbReference type="EMBL" id="CAK9044681.1"/>
    </source>
</evidence>
<evidence type="ECO:0000259" key="2">
    <source>
        <dbReference type="Pfam" id="PF00254"/>
    </source>
</evidence>
<protein>
    <recommendedName>
        <fullName evidence="2">PPIase FKBP-type domain-containing protein</fullName>
    </recommendedName>
</protein>
<evidence type="ECO:0000256" key="1">
    <source>
        <dbReference type="SAM" id="SignalP"/>
    </source>
</evidence>
<feature type="signal peptide" evidence="1">
    <location>
        <begin position="1"/>
        <end position="15"/>
    </location>
</feature>
<feature type="chain" id="PRO_5045593103" description="PPIase FKBP-type domain-containing protein" evidence="1">
    <location>
        <begin position="16"/>
        <end position="149"/>
    </location>
</feature>
<keyword evidence="1" id="KW-0732">Signal</keyword>
<dbReference type="Proteomes" id="UP001642464">
    <property type="component" value="Unassembled WGS sequence"/>
</dbReference>
<sequence length="149" mass="15971">MIRLLLAAYILGALAARSGKGGASPSISILSGPPDEAAWQGVKVTDVMPGFRVQEMKPTQCSQQVRRGDAVRILLRAQTGPQHVEQATSKDDAEQSFILGKHNIPAINKGMVGMCPGSVRRISVDSHAIDYTVNLVEIKSGPLRIKDVL</sequence>